<dbReference type="Gene3D" id="1.10.510.10">
    <property type="entry name" value="Transferase(Phosphotransferase) domain 1"/>
    <property type="match status" value="1"/>
</dbReference>
<feature type="non-terminal residue" evidence="1">
    <location>
        <position position="83"/>
    </location>
</feature>
<organism evidence="1 2">
    <name type="scientific">Prorocentrum cordatum</name>
    <dbReference type="NCBI Taxonomy" id="2364126"/>
    <lineage>
        <taxon>Eukaryota</taxon>
        <taxon>Sar</taxon>
        <taxon>Alveolata</taxon>
        <taxon>Dinophyceae</taxon>
        <taxon>Prorocentrales</taxon>
        <taxon>Prorocentraceae</taxon>
        <taxon>Prorocentrum</taxon>
    </lineage>
</organism>
<comment type="caution">
    <text evidence="1">The sequence shown here is derived from an EMBL/GenBank/DDBJ whole genome shotgun (WGS) entry which is preliminary data.</text>
</comment>
<reference evidence="1" key="1">
    <citation type="submission" date="2023-10" db="EMBL/GenBank/DDBJ databases">
        <authorList>
            <person name="Chen Y."/>
            <person name="Shah S."/>
            <person name="Dougan E. K."/>
            <person name="Thang M."/>
            <person name="Chan C."/>
        </authorList>
    </citation>
    <scope>NUCLEOTIDE SEQUENCE [LARGE SCALE GENOMIC DNA]</scope>
</reference>
<dbReference type="Proteomes" id="UP001189429">
    <property type="component" value="Unassembled WGS sequence"/>
</dbReference>
<evidence type="ECO:0000313" key="2">
    <source>
        <dbReference type="Proteomes" id="UP001189429"/>
    </source>
</evidence>
<dbReference type="InterPro" id="IPR011009">
    <property type="entry name" value="Kinase-like_dom_sf"/>
</dbReference>
<keyword evidence="2" id="KW-1185">Reference proteome</keyword>
<name>A0ABN9SZ14_9DINO</name>
<accession>A0ABN9SZ14</accession>
<proteinExistence type="predicted"/>
<evidence type="ECO:0000313" key="1">
    <source>
        <dbReference type="EMBL" id="CAK0837870.1"/>
    </source>
</evidence>
<sequence>MGRALCTRTTCAPRTCGTPQRIEEDSRVVVTDWCCCEYVATPPEASRRGLIFSDYSAPELEPERRTDRSDMWSIGVMAHALLR</sequence>
<dbReference type="SUPFAM" id="SSF56112">
    <property type="entry name" value="Protein kinase-like (PK-like)"/>
    <property type="match status" value="1"/>
</dbReference>
<gene>
    <name evidence="1" type="ORF">PCOR1329_LOCUS33953</name>
</gene>
<protein>
    <recommendedName>
        <fullName evidence="3">Protein kinase domain-containing protein</fullName>
    </recommendedName>
</protein>
<evidence type="ECO:0008006" key="3">
    <source>
        <dbReference type="Google" id="ProtNLM"/>
    </source>
</evidence>
<dbReference type="EMBL" id="CAUYUJ010014181">
    <property type="protein sequence ID" value="CAK0837870.1"/>
    <property type="molecule type" value="Genomic_DNA"/>
</dbReference>